<keyword evidence="9 14" id="KW-1133">Transmembrane helix</keyword>
<dbReference type="SMART" id="SM00248">
    <property type="entry name" value="ANK"/>
    <property type="match status" value="4"/>
</dbReference>
<evidence type="ECO:0000256" key="12">
    <source>
        <dbReference type="ARBA" id="ARBA00023303"/>
    </source>
</evidence>
<evidence type="ECO:0000256" key="14">
    <source>
        <dbReference type="SAM" id="Phobius"/>
    </source>
</evidence>
<dbReference type="PANTHER" id="PTHR10582:SF33">
    <property type="entry name" value="TRANSIENT RECEPTOR POTENTIAL CHANNEL PYREXIA"/>
    <property type="match status" value="1"/>
</dbReference>
<feature type="transmembrane region" description="Helical" evidence="14">
    <location>
        <begin position="455"/>
        <end position="474"/>
    </location>
</feature>
<evidence type="ECO:0000256" key="1">
    <source>
        <dbReference type="ARBA" id="ARBA00004651"/>
    </source>
</evidence>
<keyword evidence="3" id="KW-1003">Cell membrane</keyword>
<dbReference type="SUPFAM" id="SSF81324">
    <property type="entry name" value="Voltage-gated potassium channels"/>
    <property type="match status" value="1"/>
</dbReference>
<dbReference type="SUPFAM" id="SSF48403">
    <property type="entry name" value="Ankyrin repeat"/>
    <property type="match status" value="1"/>
</dbReference>
<gene>
    <name evidence="16" type="ORF">PACLA_8A039347</name>
</gene>
<evidence type="ECO:0000256" key="4">
    <source>
        <dbReference type="ARBA" id="ARBA00022568"/>
    </source>
</evidence>
<dbReference type="Pfam" id="PF12796">
    <property type="entry name" value="Ank_2"/>
    <property type="match status" value="1"/>
</dbReference>
<dbReference type="InterPro" id="IPR002110">
    <property type="entry name" value="Ankyrin_rpt"/>
</dbReference>
<evidence type="ECO:0000313" key="17">
    <source>
        <dbReference type="Proteomes" id="UP001152795"/>
    </source>
</evidence>
<feature type="region of interest" description="Disordered" evidence="13">
    <location>
        <begin position="836"/>
        <end position="864"/>
    </location>
</feature>
<name>A0A7D9DEW7_PARCT</name>
<feature type="domain" description="Ion transport" evidence="15">
    <location>
        <begin position="526"/>
        <end position="705"/>
    </location>
</feature>
<proteinExistence type="predicted"/>
<evidence type="ECO:0000256" key="2">
    <source>
        <dbReference type="ARBA" id="ARBA00022448"/>
    </source>
</evidence>
<evidence type="ECO:0000256" key="8">
    <source>
        <dbReference type="ARBA" id="ARBA00022837"/>
    </source>
</evidence>
<dbReference type="GO" id="GO:0098703">
    <property type="term" value="P:calcium ion import across plasma membrane"/>
    <property type="evidence" value="ECO:0007669"/>
    <property type="project" value="TreeGrafter"/>
</dbReference>
<comment type="subcellular location">
    <subcellularLocation>
        <location evidence="1">Cell membrane</location>
        <topology evidence="1">Multi-pass membrane protein</topology>
    </subcellularLocation>
</comment>
<feature type="compositionally biased region" description="Polar residues" evidence="13">
    <location>
        <begin position="847"/>
        <end position="864"/>
    </location>
</feature>
<evidence type="ECO:0000313" key="16">
    <source>
        <dbReference type="EMBL" id="CAB3981650.1"/>
    </source>
</evidence>
<organism evidence="16 17">
    <name type="scientific">Paramuricea clavata</name>
    <name type="common">Red gorgonian</name>
    <name type="synonym">Violescent sea-whip</name>
    <dbReference type="NCBI Taxonomy" id="317549"/>
    <lineage>
        <taxon>Eukaryota</taxon>
        <taxon>Metazoa</taxon>
        <taxon>Cnidaria</taxon>
        <taxon>Anthozoa</taxon>
        <taxon>Octocorallia</taxon>
        <taxon>Malacalcyonacea</taxon>
        <taxon>Plexauridae</taxon>
        <taxon>Paramuricea</taxon>
    </lineage>
</organism>
<evidence type="ECO:0000256" key="5">
    <source>
        <dbReference type="ARBA" id="ARBA00022673"/>
    </source>
</evidence>
<feature type="transmembrane region" description="Helical" evidence="14">
    <location>
        <begin position="673"/>
        <end position="694"/>
    </location>
</feature>
<evidence type="ECO:0000259" key="15">
    <source>
        <dbReference type="Pfam" id="PF00520"/>
    </source>
</evidence>
<dbReference type="Pfam" id="PF13857">
    <property type="entry name" value="Ank_5"/>
    <property type="match status" value="1"/>
</dbReference>
<evidence type="ECO:0000256" key="10">
    <source>
        <dbReference type="ARBA" id="ARBA00023065"/>
    </source>
</evidence>
<dbReference type="PROSITE" id="PS50088">
    <property type="entry name" value="ANK_REPEAT"/>
    <property type="match status" value="4"/>
</dbReference>
<keyword evidence="6 14" id="KW-0812">Transmembrane</keyword>
<dbReference type="InterPro" id="IPR005821">
    <property type="entry name" value="Ion_trans_dom"/>
</dbReference>
<keyword evidence="11 14" id="KW-0472">Membrane</keyword>
<dbReference type="Proteomes" id="UP001152795">
    <property type="component" value="Unassembled WGS sequence"/>
</dbReference>
<keyword evidence="7" id="KW-0677">Repeat</keyword>
<comment type="caution">
    <text evidence="16">The sequence shown here is derived from an EMBL/GenBank/DDBJ whole genome shotgun (WGS) entry which is preliminary data.</text>
</comment>
<evidence type="ECO:0000256" key="11">
    <source>
        <dbReference type="ARBA" id="ARBA00023136"/>
    </source>
</evidence>
<feature type="transmembrane region" description="Helical" evidence="14">
    <location>
        <begin position="609"/>
        <end position="628"/>
    </location>
</feature>
<feature type="non-terminal residue" evidence="16">
    <location>
        <position position="1"/>
    </location>
</feature>
<evidence type="ECO:0000256" key="7">
    <source>
        <dbReference type="ARBA" id="ARBA00022737"/>
    </source>
</evidence>
<keyword evidence="2" id="KW-0813">Transport</keyword>
<dbReference type="InterPro" id="IPR036770">
    <property type="entry name" value="Ankyrin_rpt-contain_sf"/>
</dbReference>
<dbReference type="Gene3D" id="1.25.40.20">
    <property type="entry name" value="Ankyrin repeat-containing domain"/>
    <property type="match status" value="2"/>
</dbReference>
<dbReference type="PROSITE" id="PS50297">
    <property type="entry name" value="ANK_REP_REGION"/>
    <property type="match status" value="4"/>
</dbReference>
<keyword evidence="12" id="KW-0407">Ion channel</keyword>
<dbReference type="InterPro" id="IPR024862">
    <property type="entry name" value="TRPV"/>
</dbReference>
<keyword evidence="4" id="KW-0109">Calcium transport</keyword>
<dbReference type="OrthoDB" id="5950645at2759"/>
<dbReference type="GO" id="GO:0005886">
    <property type="term" value="C:plasma membrane"/>
    <property type="evidence" value="ECO:0007669"/>
    <property type="project" value="UniProtKB-SubCell"/>
</dbReference>
<keyword evidence="16" id="KW-0675">Receptor</keyword>
<evidence type="ECO:0000256" key="13">
    <source>
        <dbReference type="SAM" id="MobiDB-lite"/>
    </source>
</evidence>
<keyword evidence="17" id="KW-1185">Reference proteome</keyword>
<dbReference type="GO" id="GO:0005262">
    <property type="term" value="F:calcium channel activity"/>
    <property type="evidence" value="ECO:0007669"/>
    <property type="project" value="UniProtKB-KW"/>
</dbReference>
<keyword evidence="8" id="KW-0106">Calcium</keyword>
<dbReference type="AlphaFoldDB" id="A0A7D9DEW7"/>
<keyword evidence="5" id="KW-0107">Calcium channel</keyword>
<evidence type="ECO:0000256" key="9">
    <source>
        <dbReference type="ARBA" id="ARBA00022989"/>
    </source>
</evidence>
<keyword evidence="10" id="KW-0406">Ion transport</keyword>
<protein>
    <submittedName>
        <fullName evidence="16">Transient receptor potential cation channel subfamily A member 1-like isoform X2</fullName>
    </submittedName>
</protein>
<feature type="transmembrane region" description="Helical" evidence="14">
    <location>
        <begin position="420"/>
        <end position="440"/>
    </location>
</feature>
<dbReference type="Gene3D" id="1.10.287.70">
    <property type="match status" value="1"/>
</dbReference>
<dbReference type="Pfam" id="PF00520">
    <property type="entry name" value="Ion_trans"/>
    <property type="match status" value="1"/>
</dbReference>
<reference evidence="16" key="1">
    <citation type="submission" date="2020-04" db="EMBL/GenBank/DDBJ databases">
        <authorList>
            <person name="Alioto T."/>
            <person name="Alioto T."/>
            <person name="Gomez Garrido J."/>
        </authorList>
    </citation>
    <scope>NUCLEOTIDE SEQUENCE</scope>
    <source>
        <strain evidence="16">A484AB</strain>
    </source>
</reference>
<dbReference type="PANTHER" id="PTHR10582">
    <property type="entry name" value="TRANSIENT RECEPTOR POTENTIAL ION CHANNEL PROTEIN"/>
    <property type="match status" value="1"/>
</dbReference>
<evidence type="ECO:0000256" key="6">
    <source>
        <dbReference type="ARBA" id="ARBA00022692"/>
    </source>
</evidence>
<accession>A0A7D9DEW7</accession>
<sequence length="864" mass="97942">MKSNKIDPSVVGFREDVPLTEYGFVNEGASIPGRQTPIAGQRFKNKARKIASVKAITQAKISSTIWRDKATRLVMRRSKSKRSKQQKPFNVIDTINGRKNMQATLSDIEDDEEMEQEGVITYEDGTPKPQTSSAKALNLDSHSKALLHYFAKTHSEAFVHYFTKVAGSGNEDEVIDLEFVHSLITNGASVHTTDRHGQSVLHEAARDWDLGIAEFLLDNGIDVNIADKYGRTPLHVAAAVDYPEMVQFLILRDASIGSITYGEEQTPLHYAAKNDATQSLKMLLKYGANMKDRDYKERTPLQIAAELDRSETARMLVEQGSHAGVRDINGLSALVLMITKMPSVAKEALNQFHSLDRANRKEYYFLNFLEPLVPRCLSSGDAKTPLEVVVEHKQFDLIMHPVFQRLIKVKWEYFGRSGTWIQMIMNVGFVLVWTVLAITLPGNAADHYLPISKNWWRLGIEGVAVVLTLVEICVELKEFARSKKEHQKWLDWREQQLDSDLEYCHPRWPGEGKYINQEKSSLHSQNVSYFHDNWNYFDWVTYAMIGASIFTHIVKVSAGSVTTAKINRRFLAATIIFIWLRLMKTARAFTSLGPFVVMLSHFVGDTLKFAFLYLLFYIPFSVAFWMIFGAEQTTAVDGYGTIEELLFSMLRLTVVDDYNFDGLSQADPFMARLLCALYLIFSAIICLNLFIALMSDTFQRVYDNAKANAVMEQATMILNLESKLSVGKRKACSDFIQQRCNPEELYYDDDAVDDSEGELKKVTFQVKEQLDDVHEILNEVHTGQSLKSRFESELDALRHTVSELHNEQLTTVDRVDREVSEIKLLLRQLVSGQAAAKSRRRRSTASNGSTEGLSTINETEATDE</sequence>
<dbReference type="EMBL" id="CACRXK020000414">
    <property type="protein sequence ID" value="CAB3981650.1"/>
    <property type="molecule type" value="Genomic_DNA"/>
</dbReference>
<evidence type="ECO:0000256" key="3">
    <source>
        <dbReference type="ARBA" id="ARBA00022475"/>
    </source>
</evidence>